<dbReference type="AlphaFoldDB" id="U4VFA9"/>
<proteinExistence type="predicted"/>
<dbReference type="EMBL" id="ASXJ01000157">
    <property type="protein sequence ID" value="ERM01527.1"/>
    <property type="molecule type" value="Genomic_DNA"/>
</dbReference>
<evidence type="ECO:0000313" key="2">
    <source>
        <dbReference type="Proteomes" id="UP000016842"/>
    </source>
</evidence>
<sequence>MGEREKLLQEIAHYAADRALEMPLYNLKAIFGVNKRVKNFVPVPDSRLRLTDVTVE</sequence>
<dbReference type="SUPFAM" id="SSF53850">
    <property type="entry name" value="Periplasmic binding protein-like II"/>
    <property type="match status" value="1"/>
</dbReference>
<protein>
    <submittedName>
        <fullName evidence="1">Uncharacterized protein</fullName>
    </submittedName>
</protein>
<accession>U4VFA9</accession>
<evidence type="ECO:0000313" key="1">
    <source>
        <dbReference type="EMBL" id="ERM01527.1"/>
    </source>
</evidence>
<dbReference type="Proteomes" id="UP000016842">
    <property type="component" value="Unassembled WGS sequence"/>
</dbReference>
<reference evidence="1 2" key="1">
    <citation type="journal article" date="2014" name="FEMS Microbiol. Lett.">
        <title>Genome sequencing analysis reveals virulence-related gene content of Ochrobactrum intermedium strain 229E, a urease-positive strain isolated from the human gastric niche.</title>
        <authorList>
            <person name="Kulkarni G.J."/>
            <person name="Shetty S."/>
            <person name="Dharne M.S."/>
            <person name="Shouche Y.S."/>
        </authorList>
    </citation>
    <scope>NUCLEOTIDE SEQUENCE [LARGE SCALE GENOMIC DNA]</scope>
    <source>
        <strain evidence="1 2">229E</strain>
    </source>
</reference>
<gene>
    <name evidence="1" type="ORF">Q644_21095</name>
</gene>
<organism evidence="1 2">
    <name type="scientific">Brucella intermedia 229E</name>
    <dbReference type="NCBI Taxonomy" id="1337887"/>
    <lineage>
        <taxon>Bacteria</taxon>
        <taxon>Pseudomonadati</taxon>
        <taxon>Pseudomonadota</taxon>
        <taxon>Alphaproteobacteria</taxon>
        <taxon>Hyphomicrobiales</taxon>
        <taxon>Brucellaceae</taxon>
        <taxon>Brucella/Ochrobactrum group</taxon>
        <taxon>Brucella</taxon>
    </lineage>
</organism>
<dbReference type="PATRIC" id="fig|1337887.3.peg.2931"/>
<name>U4VFA9_9HYPH</name>
<comment type="caution">
    <text evidence="1">The sequence shown here is derived from an EMBL/GenBank/DDBJ whole genome shotgun (WGS) entry which is preliminary data.</text>
</comment>